<dbReference type="Pfam" id="PF13181">
    <property type="entry name" value="TPR_8"/>
    <property type="match status" value="1"/>
</dbReference>
<dbReference type="AlphaFoldDB" id="A0A916UT05"/>
<reference evidence="4" key="1">
    <citation type="journal article" date="2014" name="Int. J. Syst. Evol. Microbiol.">
        <title>Complete genome sequence of Corynebacterium casei LMG S-19264T (=DSM 44701T), isolated from a smear-ripened cheese.</title>
        <authorList>
            <consortium name="US DOE Joint Genome Institute (JGI-PGF)"/>
            <person name="Walter F."/>
            <person name="Albersmeier A."/>
            <person name="Kalinowski J."/>
            <person name="Ruckert C."/>
        </authorList>
    </citation>
    <scope>NUCLEOTIDE SEQUENCE</scope>
    <source>
        <strain evidence="4">CGMCC 1.10998</strain>
    </source>
</reference>
<dbReference type="CDD" id="cd01949">
    <property type="entry name" value="GGDEF"/>
    <property type="match status" value="1"/>
</dbReference>
<dbReference type="Proteomes" id="UP000637423">
    <property type="component" value="Unassembled WGS sequence"/>
</dbReference>
<dbReference type="Gene3D" id="1.25.40.10">
    <property type="entry name" value="Tetratricopeptide repeat domain"/>
    <property type="match status" value="2"/>
</dbReference>
<dbReference type="SUPFAM" id="SSF48452">
    <property type="entry name" value="TPR-like"/>
    <property type="match status" value="2"/>
</dbReference>
<gene>
    <name evidence="4" type="ORF">GCM10011396_37210</name>
</gene>
<accession>A0A916UT05</accession>
<comment type="catalytic activity">
    <reaction evidence="2">
        <text>2 GTP = 3',3'-c-di-GMP + 2 diphosphate</text>
        <dbReference type="Rhea" id="RHEA:24898"/>
        <dbReference type="ChEBI" id="CHEBI:33019"/>
        <dbReference type="ChEBI" id="CHEBI:37565"/>
        <dbReference type="ChEBI" id="CHEBI:58805"/>
        <dbReference type="EC" id="2.7.7.65"/>
    </reaction>
</comment>
<dbReference type="InterPro" id="IPR019734">
    <property type="entry name" value="TPR_rpt"/>
</dbReference>
<dbReference type="FunFam" id="3.30.70.270:FF:000001">
    <property type="entry name" value="Diguanylate cyclase domain protein"/>
    <property type="match status" value="1"/>
</dbReference>
<dbReference type="EC" id="2.7.7.65" evidence="1"/>
<evidence type="ECO:0000259" key="3">
    <source>
        <dbReference type="PROSITE" id="PS50887"/>
    </source>
</evidence>
<reference evidence="4" key="2">
    <citation type="submission" date="2020-09" db="EMBL/GenBank/DDBJ databases">
        <authorList>
            <person name="Sun Q."/>
            <person name="Zhou Y."/>
        </authorList>
    </citation>
    <scope>NUCLEOTIDE SEQUENCE</scope>
    <source>
        <strain evidence="4">CGMCC 1.10998</strain>
    </source>
</reference>
<dbReference type="SMART" id="SM00028">
    <property type="entry name" value="TPR"/>
    <property type="match status" value="3"/>
</dbReference>
<dbReference type="GO" id="GO:0052621">
    <property type="term" value="F:diguanylate cyclase activity"/>
    <property type="evidence" value="ECO:0007669"/>
    <property type="project" value="UniProtKB-EC"/>
</dbReference>
<evidence type="ECO:0000256" key="1">
    <source>
        <dbReference type="ARBA" id="ARBA00012528"/>
    </source>
</evidence>
<dbReference type="Pfam" id="PF00990">
    <property type="entry name" value="GGDEF"/>
    <property type="match status" value="1"/>
</dbReference>
<dbReference type="Gene3D" id="3.30.70.270">
    <property type="match status" value="1"/>
</dbReference>
<dbReference type="SUPFAM" id="SSF55073">
    <property type="entry name" value="Nucleotide cyclase"/>
    <property type="match status" value="1"/>
</dbReference>
<dbReference type="PANTHER" id="PTHR45138:SF9">
    <property type="entry name" value="DIGUANYLATE CYCLASE DGCM-RELATED"/>
    <property type="match status" value="1"/>
</dbReference>
<feature type="domain" description="GGDEF" evidence="3">
    <location>
        <begin position="412"/>
        <end position="542"/>
    </location>
</feature>
<organism evidence="4 5">
    <name type="scientific">Undibacterium terreum</name>
    <dbReference type="NCBI Taxonomy" id="1224302"/>
    <lineage>
        <taxon>Bacteria</taxon>
        <taxon>Pseudomonadati</taxon>
        <taxon>Pseudomonadota</taxon>
        <taxon>Betaproteobacteria</taxon>
        <taxon>Burkholderiales</taxon>
        <taxon>Oxalobacteraceae</taxon>
        <taxon>Undibacterium</taxon>
    </lineage>
</organism>
<evidence type="ECO:0000256" key="2">
    <source>
        <dbReference type="ARBA" id="ARBA00034247"/>
    </source>
</evidence>
<dbReference type="InterPro" id="IPR050469">
    <property type="entry name" value="Diguanylate_Cyclase"/>
</dbReference>
<dbReference type="RefSeq" id="WP_188567631.1">
    <property type="nucleotide sequence ID" value="NZ_BMED01000004.1"/>
</dbReference>
<evidence type="ECO:0000313" key="5">
    <source>
        <dbReference type="Proteomes" id="UP000637423"/>
    </source>
</evidence>
<dbReference type="SMART" id="SM00267">
    <property type="entry name" value="GGDEF"/>
    <property type="match status" value="1"/>
</dbReference>
<comment type="caution">
    <text evidence="4">The sequence shown here is derived from an EMBL/GenBank/DDBJ whole genome shotgun (WGS) entry which is preliminary data.</text>
</comment>
<protein>
    <recommendedName>
        <fullName evidence="1">diguanylate cyclase</fullName>
        <ecNumber evidence="1">2.7.7.65</ecNumber>
    </recommendedName>
</protein>
<dbReference type="PANTHER" id="PTHR45138">
    <property type="entry name" value="REGULATORY COMPONENTS OF SENSORY TRANSDUCTION SYSTEM"/>
    <property type="match status" value="1"/>
</dbReference>
<proteinExistence type="predicted"/>
<evidence type="ECO:0000313" key="4">
    <source>
        <dbReference type="EMBL" id="GGC86458.1"/>
    </source>
</evidence>
<dbReference type="NCBIfam" id="TIGR00254">
    <property type="entry name" value="GGDEF"/>
    <property type="match status" value="1"/>
</dbReference>
<name>A0A916UT05_9BURK</name>
<dbReference type="InterPro" id="IPR000160">
    <property type="entry name" value="GGDEF_dom"/>
</dbReference>
<dbReference type="PROSITE" id="PS50887">
    <property type="entry name" value="GGDEF"/>
    <property type="match status" value="1"/>
</dbReference>
<dbReference type="InterPro" id="IPR011990">
    <property type="entry name" value="TPR-like_helical_dom_sf"/>
</dbReference>
<dbReference type="InterPro" id="IPR029787">
    <property type="entry name" value="Nucleotide_cyclase"/>
</dbReference>
<dbReference type="InterPro" id="IPR043128">
    <property type="entry name" value="Rev_trsase/Diguanyl_cyclase"/>
</dbReference>
<sequence length="542" mass="60742">MSHQSIGNLQYDSALSRLLADIEAAIDSRPDQTIGLLEQAVRLAEQEGGLRLLSELYCKLGNCRIIFHDPMGMRDFEAALEYAEQSKSLDLKVDILHGLARAFIAFGDTNSALEYCEKAIALLRQIDDQQRYPHVLITLGVVFLFTHQFERGIEIFRDAAALCQSIADKGGLARSMNNWADSLVSLYEELREAGKAAEVGMLDDAINFARQSLVYAHESGMVRIQLMANETLAHALEERGEYSQALQQLESSLHELSGLGFTKEELDIKVRIGALLIRMDKIPEAINSLVEARDVALRLGNYPHLSDLLKMMSSAQESCKDFAAALTVYKEFHAVTLKSRDQRAQISAQIFAAKMDLERVQQEAEAHKSRVNQLEDFNRTLRVQVHEDMLTGLPNRRALEDQMEQRLTGRTTNITFAMADIDFFKQVNDTHSHLVGDDVLRHVGALIRSCLRSGDMAARIGGEEFALVLDRTKEARSVEACNRIRKAIENYDWGVIAPGLRVTMSFGVTHIQTGDDLKGMMTRADSALYRAKRNGRNRVEKA</sequence>
<keyword evidence="5" id="KW-1185">Reference proteome</keyword>
<dbReference type="EMBL" id="BMED01000004">
    <property type="protein sequence ID" value="GGC86458.1"/>
    <property type="molecule type" value="Genomic_DNA"/>
</dbReference>